<evidence type="ECO:0000256" key="1">
    <source>
        <dbReference type="ARBA" id="ARBA00008791"/>
    </source>
</evidence>
<sequence length="146" mass="16044">MAPQKVLLLVDNTTFSERAAEFTVKLLKANPDLEATLLFAGHHRDFVPEGPGVGWINQEEFSQLVENQAKAAFQKVLAVFRAAGIGVQTVVDYCDPVKAVIRLVKEGDYSLVVLGGKGTADRLNYVLHSDVYRLTHLLDVPLVVVK</sequence>
<dbReference type="InterPro" id="IPR006016">
    <property type="entry name" value="UspA"/>
</dbReference>
<dbReference type="OrthoDB" id="1724318at2"/>
<dbReference type="Gene3D" id="3.40.50.620">
    <property type="entry name" value="HUPs"/>
    <property type="match status" value="1"/>
</dbReference>
<evidence type="ECO:0000259" key="2">
    <source>
        <dbReference type="Pfam" id="PF00582"/>
    </source>
</evidence>
<proteinExistence type="inferred from homology"/>
<dbReference type="RefSeq" id="WP_123928016.1">
    <property type="nucleotide sequence ID" value="NZ_RKRE01000001.1"/>
</dbReference>
<evidence type="ECO:0000313" key="4">
    <source>
        <dbReference type="Proteomes" id="UP000282654"/>
    </source>
</evidence>
<feature type="domain" description="UspA" evidence="2">
    <location>
        <begin position="4"/>
        <end position="146"/>
    </location>
</feature>
<dbReference type="EMBL" id="RKRE01000001">
    <property type="protein sequence ID" value="RPF49871.1"/>
    <property type="molecule type" value="Genomic_DNA"/>
</dbReference>
<comment type="caution">
    <text evidence="3">The sequence shown here is derived from an EMBL/GenBank/DDBJ whole genome shotgun (WGS) entry which is preliminary data.</text>
</comment>
<dbReference type="SUPFAM" id="SSF52402">
    <property type="entry name" value="Adenine nucleotide alpha hydrolases-like"/>
    <property type="match status" value="1"/>
</dbReference>
<dbReference type="Pfam" id="PF00582">
    <property type="entry name" value="Usp"/>
    <property type="match status" value="1"/>
</dbReference>
<dbReference type="Proteomes" id="UP000282654">
    <property type="component" value="Unassembled WGS sequence"/>
</dbReference>
<dbReference type="CDD" id="cd00293">
    <property type="entry name" value="USP-like"/>
    <property type="match status" value="1"/>
</dbReference>
<dbReference type="AlphaFoldDB" id="A0A3N5C143"/>
<protein>
    <submittedName>
        <fullName evidence="3">Universal stress protein family protein</fullName>
    </submittedName>
</protein>
<keyword evidence="4" id="KW-1185">Reference proteome</keyword>
<dbReference type="InterPro" id="IPR014729">
    <property type="entry name" value="Rossmann-like_a/b/a_fold"/>
</dbReference>
<evidence type="ECO:0000313" key="3">
    <source>
        <dbReference type="EMBL" id="RPF49871.1"/>
    </source>
</evidence>
<dbReference type="PRINTS" id="PR01438">
    <property type="entry name" value="UNVRSLSTRESS"/>
</dbReference>
<gene>
    <name evidence="3" type="ORF">EDD75_0697</name>
</gene>
<name>A0A3N5C143_9THEO</name>
<reference evidence="3 4" key="1">
    <citation type="submission" date="2018-11" db="EMBL/GenBank/DDBJ databases">
        <title>Genomic Encyclopedia of Type Strains, Phase IV (KMG-IV): sequencing the most valuable type-strain genomes for metagenomic binning, comparative biology and taxonomic classification.</title>
        <authorList>
            <person name="Goeker M."/>
        </authorList>
    </citation>
    <scope>NUCLEOTIDE SEQUENCE [LARGE SCALE GENOMIC DNA]</scope>
    <source>
        <strain evidence="3 4">DSM 102936</strain>
    </source>
</reference>
<dbReference type="InterPro" id="IPR006015">
    <property type="entry name" value="Universal_stress_UspA"/>
</dbReference>
<comment type="similarity">
    <text evidence="1">Belongs to the universal stress protein A family.</text>
</comment>
<organism evidence="3 4">
    <name type="scientific">Thermodesulfitimonas autotrophica</name>
    <dbReference type="NCBI Taxonomy" id="1894989"/>
    <lineage>
        <taxon>Bacteria</taxon>
        <taxon>Bacillati</taxon>
        <taxon>Bacillota</taxon>
        <taxon>Clostridia</taxon>
        <taxon>Thermoanaerobacterales</taxon>
        <taxon>Thermoanaerobacteraceae</taxon>
        <taxon>Thermodesulfitimonas</taxon>
    </lineage>
</organism>
<accession>A0A3N5C143</accession>